<dbReference type="UniPathway" id="UPA00337"/>
<accession>E6TY67</accession>
<dbReference type="STRING" id="649639.Bcell_4159"/>
<dbReference type="Pfam" id="PF13243">
    <property type="entry name" value="SQHop_cyclase_C"/>
    <property type="match status" value="1"/>
</dbReference>
<dbReference type="AlphaFoldDB" id="E6TY67"/>
<dbReference type="InterPro" id="IPR018333">
    <property type="entry name" value="Squalene_cyclase"/>
</dbReference>
<dbReference type="eggNOG" id="COG1657">
    <property type="taxonomic scope" value="Bacteria"/>
</dbReference>
<dbReference type="EC" id="5.4.99.17" evidence="7"/>
<dbReference type="InterPro" id="IPR032697">
    <property type="entry name" value="SQ_cyclase_N"/>
</dbReference>
<dbReference type="GO" id="GO:0005811">
    <property type="term" value="C:lipid droplet"/>
    <property type="evidence" value="ECO:0007669"/>
    <property type="project" value="InterPro"/>
</dbReference>
<dbReference type="SFLD" id="SFLDG01016">
    <property type="entry name" value="Prenyltransferase_Like_2"/>
    <property type="match status" value="1"/>
</dbReference>
<sequence length="602" mass="69191">MEIRDKLTNFQQQLIEDVRVKQLNDGQWKFPCESGPLTDAYMIVLLKLIDTRHEHLIKQLVDRLLYTQANNGAWKLYEDEKDGNISATIEAYTALLFSRKIDEHDERLVKAKRFIYRNGGLKAAHVSTKFFLALNDLYPWPTIFPLPTWLLFMPSHIPISFHNMTSYVKIHFASVFILASKQFSIRTPNTPYIDDLIMESKVRKRLKKQRNGKKRRFHFSRINNAANLRAEKYILERLEADGTAGSYATATCMMIYSLLALGYRSDSPIIRHAIHGLQKLTVQINGKTHMENAESVVWDTSLLLYVLQESGFAIEDEHVKKGGEFILRQQQKTNENGAWGFSQNNSFYPDVDDTQACLRALQSLADKDSTYRECWYNGLKWLLNMQNKDGGWASFNKNRRNHFVKHLPIENISDTAIDISTADLTGRVVQFLGNNVKMTINHPKIKKAVQWLLKNQEKDGSWYGRWGVCYIYGTWAAVTGLLSVGVSENDPAIQKAKKWLLSIQNKDGGWGESCSSDVHKKYVPLSWSTPSQTAWALDTLIAICDEPNETIRRGIEHLMERKGNFTYPTGGGLPGNFYLTYHSYNSIWPLLAIAHFRKKYMK</sequence>
<reference evidence="7 8" key="1">
    <citation type="submission" date="2010-12" db="EMBL/GenBank/DDBJ databases">
        <title>Complete sequence of Bacillus cellulosilyticus DSM 2522.</title>
        <authorList>
            <consortium name="US DOE Joint Genome Institute"/>
            <person name="Lucas S."/>
            <person name="Copeland A."/>
            <person name="Lapidus A."/>
            <person name="Cheng J.-F."/>
            <person name="Bruce D."/>
            <person name="Goodwin L."/>
            <person name="Pitluck S."/>
            <person name="Chertkov O."/>
            <person name="Detter J.C."/>
            <person name="Han C."/>
            <person name="Tapia R."/>
            <person name="Land M."/>
            <person name="Hauser L."/>
            <person name="Jeffries C."/>
            <person name="Kyrpides N."/>
            <person name="Ivanova N."/>
            <person name="Mikhailova N."/>
            <person name="Brumm P."/>
            <person name="Mead D."/>
            <person name="Woyke T."/>
        </authorList>
    </citation>
    <scope>NUCLEOTIDE SEQUENCE [LARGE SCALE GENOMIC DNA]</scope>
    <source>
        <strain evidence="8">ATCC 21833 / DSM 2522 / FERM P-1141 / JCM 9156 / N-4</strain>
    </source>
</reference>
<dbReference type="RefSeq" id="WP_013490712.1">
    <property type="nucleotide sequence ID" value="NC_014829.1"/>
</dbReference>
<name>E6TY67_EVAC2</name>
<keyword evidence="3" id="KW-0677">Repeat</keyword>
<dbReference type="InterPro" id="IPR032696">
    <property type="entry name" value="SQ_cyclase_C"/>
</dbReference>
<protein>
    <submittedName>
        <fullName evidence="7">Squalene/oxidosqualene cyclase</fullName>
        <ecNumber evidence="7">5.4.99.17</ecNumber>
    </submittedName>
</protein>
<dbReference type="NCBIfam" id="TIGR01787">
    <property type="entry name" value="squalene_cyclas"/>
    <property type="match status" value="1"/>
</dbReference>
<dbReference type="SUPFAM" id="SSF48239">
    <property type="entry name" value="Terpenoid cyclases/Protein prenyltransferases"/>
    <property type="match status" value="2"/>
</dbReference>
<dbReference type="EMBL" id="CP002394">
    <property type="protein sequence ID" value="ADU32386.1"/>
    <property type="molecule type" value="Genomic_DNA"/>
</dbReference>
<evidence type="ECO:0000256" key="4">
    <source>
        <dbReference type="ARBA" id="ARBA00023235"/>
    </source>
</evidence>
<dbReference type="InterPro" id="IPR002365">
    <property type="entry name" value="Terpene_synthase_CS"/>
</dbReference>
<organism evidence="7 8">
    <name type="scientific">Evansella cellulosilytica (strain ATCC 21833 / DSM 2522 / FERM P-1141 / JCM 9156 / N-4)</name>
    <name type="common">Bacillus cellulosilyticus</name>
    <dbReference type="NCBI Taxonomy" id="649639"/>
    <lineage>
        <taxon>Bacteria</taxon>
        <taxon>Bacillati</taxon>
        <taxon>Bacillota</taxon>
        <taxon>Bacilli</taxon>
        <taxon>Bacillales</taxon>
        <taxon>Bacillaceae</taxon>
        <taxon>Evansella</taxon>
    </lineage>
</organism>
<feature type="domain" description="Squalene cyclase N-terminal" evidence="6">
    <location>
        <begin position="20"/>
        <end position="283"/>
    </location>
</feature>
<evidence type="ECO:0000259" key="6">
    <source>
        <dbReference type="Pfam" id="PF13249"/>
    </source>
</evidence>
<evidence type="ECO:0000256" key="1">
    <source>
        <dbReference type="ARBA" id="ARBA00004999"/>
    </source>
</evidence>
<dbReference type="HOGENOM" id="CLU_019345_0_0_9"/>
<evidence type="ECO:0000259" key="5">
    <source>
        <dbReference type="Pfam" id="PF13243"/>
    </source>
</evidence>
<dbReference type="Proteomes" id="UP000001401">
    <property type="component" value="Chromosome"/>
</dbReference>
<dbReference type="KEGG" id="bco:Bcell_4159"/>
<evidence type="ECO:0000256" key="2">
    <source>
        <dbReference type="ARBA" id="ARBA00009755"/>
    </source>
</evidence>
<dbReference type="PANTHER" id="PTHR11764">
    <property type="entry name" value="TERPENE CYCLASE/MUTASE FAMILY MEMBER"/>
    <property type="match status" value="1"/>
</dbReference>
<keyword evidence="8" id="KW-1185">Reference proteome</keyword>
<evidence type="ECO:0000313" key="7">
    <source>
        <dbReference type="EMBL" id="ADU32386.1"/>
    </source>
</evidence>
<evidence type="ECO:0000313" key="8">
    <source>
        <dbReference type="Proteomes" id="UP000001401"/>
    </source>
</evidence>
<feature type="domain" description="Squalene cyclase C-terminal" evidence="5">
    <location>
        <begin position="295"/>
        <end position="597"/>
    </location>
</feature>
<dbReference type="PROSITE" id="PS01074">
    <property type="entry name" value="TERPENE_SYNTHASES"/>
    <property type="match status" value="1"/>
</dbReference>
<comment type="pathway">
    <text evidence="1">Secondary metabolite biosynthesis; hopanoid biosynthesis.</text>
</comment>
<proteinExistence type="inferred from homology"/>
<dbReference type="Pfam" id="PF13249">
    <property type="entry name" value="SQHop_cyclase_N"/>
    <property type="match status" value="1"/>
</dbReference>
<dbReference type="Gene3D" id="1.50.10.20">
    <property type="match status" value="2"/>
</dbReference>
<dbReference type="GO" id="GO:0016104">
    <property type="term" value="P:triterpenoid biosynthetic process"/>
    <property type="evidence" value="ECO:0007669"/>
    <property type="project" value="InterPro"/>
</dbReference>
<dbReference type="OrthoDB" id="9758578at2"/>
<dbReference type="GO" id="GO:0051007">
    <property type="term" value="F:squalene-hopene cyclase activity"/>
    <property type="evidence" value="ECO:0007669"/>
    <property type="project" value="UniProtKB-EC"/>
</dbReference>
<dbReference type="PANTHER" id="PTHR11764:SF20">
    <property type="entry name" value="LANOSTEROL SYNTHASE"/>
    <property type="match status" value="1"/>
</dbReference>
<comment type="similarity">
    <text evidence="2">Belongs to the terpene cyclase/mutase family.</text>
</comment>
<evidence type="ECO:0000256" key="3">
    <source>
        <dbReference type="ARBA" id="ARBA00022737"/>
    </source>
</evidence>
<keyword evidence="4 7" id="KW-0413">Isomerase</keyword>
<dbReference type="InterPro" id="IPR008930">
    <property type="entry name" value="Terpenoid_cyclase/PrenylTrfase"/>
</dbReference>
<gene>
    <name evidence="7" type="ordered locus">Bcell_4159</name>
</gene>